<proteinExistence type="inferred from homology"/>
<feature type="domain" description="RanBD1" evidence="6">
    <location>
        <begin position="381"/>
        <end position="516"/>
    </location>
</feature>
<feature type="compositionally biased region" description="Basic and acidic residues" evidence="5">
    <location>
        <begin position="1152"/>
        <end position="1168"/>
    </location>
</feature>
<dbReference type="PANTHER" id="PTHR12895">
    <property type="entry name" value="DYMECLIN"/>
    <property type="match status" value="1"/>
</dbReference>
<dbReference type="GO" id="GO:0007030">
    <property type="term" value="P:Golgi organization"/>
    <property type="evidence" value="ECO:0007669"/>
    <property type="project" value="TreeGrafter"/>
</dbReference>
<organism evidence="7 8">
    <name type="scientific">Globodera rostochiensis</name>
    <name type="common">Golden nematode worm</name>
    <name type="synonym">Heterodera rostochiensis</name>
    <dbReference type="NCBI Taxonomy" id="31243"/>
    <lineage>
        <taxon>Eukaryota</taxon>
        <taxon>Metazoa</taxon>
        <taxon>Ecdysozoa</taxon>
        <taxon>Nematoda</taxon>
        <taxon>Chromadorea</taxon>
        <taxon>Rhabditida</taxon>
        <taxon>Tylenchina</taxon>
        <taxon>Tylenchomorpha</taxon>
        <taxon>Tylenchoidea</taxon>
        <taxon>Heteroderidae</taxon>
        <taxon>Heteroderinae</taxon>
        <taxon>Globodera</taxon>
    </lineage>
</organism>
<keyword evidence="4" id="KW-0449">Lipoprotein</keyword>
<evidence type="ECO:0000259" key="6">
    <source>
        <dbReference type="PROSITE" id="PS50196"/>
    </source>
</evidence>
<evidence type="ECO:0000256" key="4">
    <source>
        <dbReference type="ARBA" id="ARBA00023288"/>
    </source>
</evidence>
<dbReference type="Gene3D" id="2.30.29.30">
    <property type="entry name" value="Pleckstrin-homology domain (PH domain)/Phosphotyrosine-binding domain (PTB)"/>
    <property type="match status" value="1"/>
</dbReference>
<sequence>MDAFLQTNNDLIISIHKALVESTHETNRKIESLRDDVRDVKLSLAKNDRIMQEEATNWRRHTETIVKELGDRHQSDVTGLHKLLMELCIRSSPAPQAQPAIVVTKQPTEEEDRSQKLEVAKSIAKADEPVGFKPPAIVPKPINVLESKSTAAALPIARTAATTTTIVSAAPVPVTFSFKNASTNIVPENGPTVVAPAATVGGSLFGGVSRSGTNIYAKMVSKEIEIKPAAPPVATSTPITVVSTAPSPVTFSFKHPSAVIAPENEPSTVAPVPPTIGGGSLFGGASRSGVNTFANLAAKAAESGGGFLGGGTVTGKPVQFGQSAFGSAGAKEFKLFQQPPSQQAYNSNYHPFDKTVDESHKAADDVSDKEDANEEFVPDVHFEPVVPLPPEVEVSTGEEGEEVLYSARCKLYRFDKDAHENKERGLGDIKLLFNPRSARYRCVMRREQVFKLCANFPIYPDLKIHPREQMPTVYTWACKDFSDDPSEGADVTLSARFKDKAIADEFYEKMMEAIENFILFHKMTKNLLQTTVDRRYRYRYFIKNFLDSMGCVLSTENVAEVAENELLKKLVGKEPMNSNDPQWNKMLSFNFLIDQRSRRAQNELLLHVKPLLEELLHNSRETANFSTLIQVVGRRCSELEASVKCENKIFIWQASNALLLVRYIAIFLAQRLSPGEFAHFFASNNGQCAIKRNGTTDSDESSLAHELERVATRNEVVGDSNESEPEQFLSHLVQIVTQLPVNALTVQLHAEAIRVLLSMLSTQLYEESVTEHSEFLKLLMTQLRAQSGDLVRVLLENFLYHSNEELDDANMGGGVSGGRRQSRSDSFVVSLWSTLQKTLAFGSETVDDSDGWEQLPAQSLSALSLALLLALVYHPSFGGRTNAYKQMLSIFQNAQEVSSLANLEASFKLDFTHLYNRLCATLHGERMPLLLLYLLLHNNIGFRNFVLSRINLEQLVLPVIRVLYDGMCSASGSGLQRSSSTSSSPRRHSHSIHSSTMVHTHQTYLALIVLLMLSEDDFFKKVIHEMTVKNIDWYNSDRTTPLAETTLGGLIVLVFSKTIQINTVRVRDRYFHMNSLATLANLASCFKQLSSLASQKLIGLLETMTKRRAKLIRLLRERAEREPQQRKGTEGREADNEDAPGERGGGELADQGESKPLEEPLQHDTEGDDLHRDITALEEGIRTVLEIVNACLCHNLRNNPNLIYTILYKRAIFEHFHQHPMFQDLVWNIYTVINHFTGKVEALAKGLTGSSQGQETPGGGAIEWPSDRLKKFPDLRFKYIEDEDTVDFFVPYIWRLINDGLCLMFDTDAIRLFNVDGEQ</sequence>
<evidence type="ECO:0000256" key="1">
    <source>
        <dbReference type="ARBA" id="ARBA00010603"/>
    </source>
</evidence>
<dbReference type="CDD" id="cd00835">
    <property type="entry name" value="RanBD_family"/>
    <property type="match status" value="1"/>
</dbReference>
<comment type="similarity">
    <text evidence="1">Belongs to the dymeclin family.</text>
</comment>
<dbReference type="InterPro" id="IPR000156">
    <property type="entry name" value="Ran_bind_dom"/>
</dbReference>
<evidence type="ECO:0000313" key="7">
    <source>
        <dbReference type="Proteomes" id="UP000887572"/>
    </source>
</evidence>
<dbReference type="PANTHER" id="PTHR12895:SF9">
    <property type="entry name" value="DYMECLIN"/>
    <property type="match status" value="1"/>
</dbReference>
<dbReference type="WBParaSite" id="Gr19_v10_g15728.t1">
    <property type="protein sequence ID" value="Gr19_v10_g15728.t1"/>
    <property type="gene ID" value="Gr19_v10_g15728"/>
</dbReference>
<dbReference type="PROSITE" id="PS50196">
    <property type="entry name" value="RANBD1"/>
    <property type="match status" value="1"/>
</dbReference>
<dbReference type="InterPro" id="IPR019142">
    <property type="entry name" value="Dymeclin"/>
</dbReference>
<evidence type="ECO:0000256" key="5">
    <source>
        <dbReference type="SAM" id="MobiDB-lite"/>
    </source>
</evidence>
<dbReference type="SUPFAM" id="SSF50729">
    <property type="entry name" value="PH domain-like"/>
    <property type="match status" value="1"/>
</dbReference>
<dbReference type="Pfam" id="PF09742">
    <property type="entry name" value="Dymeclin"/>
    <property type="match status" value="1"/>
</dbReference>
<feature type="region of interest" description="Disordered" evidence="5">
    <location>
        <begin position="1118"/>
        <end position="1168"/>
    </location>
</feature>
<dbReference type="Pfam" id="PF00638">
    <property type="entry name" value="Ran_BP1"/>
    <property type="match status" value="1"/>
</dbReference>
<dbReference type="SMART" id="SM00160">
    <property type="entry name" value="RanBD"/>
    <property type="match status" value="1"/>
</dbReference>
<dbReference type="Proteomes" id="UP000887572">
    <property type="component" value="Unplaced"/>
</dbReference>
<name>A0A914HDX1_GLORO</name>
<reference evidence="8" key="1">
    <citation type="submission" date="2022-11" db="UniProtKB">
        <authorList>
            <consortium name="WormBaseParasite"/>
        </authorList>
    </citation>
    <scope>IDENTIFICATION</scope>
</reference>
<evidence type="ECO:0000256" key="3">
    <source>
        <dbReference type="ARBA" id="ARBA00022707"/>
    </source>
</evidence>
<keyword evidence="7" id="KW-1185">Reference proteome</keyword>
<dbReference type="InterPro" id="IPR011993">
    <property type="entry name" value="PH-like_dom_sf"/>
</dbReference>
<evidence type="ECO:0000256" key="2">
    <source>
        <dbReference type="ARBA" id="ARBA00015736"/>
    </source>
</evidence>
<protein>
    <recommendedName>
        <fullName evidence="2">Dymeclin</fullName>
    </recommendedName>
</protein>
<evidence type="ECO:0000313" key="8">
    <source>
        <dbReference type="WBParaSite" id="Gr19_v10_g15728.t1"/>
    </source>
</evidence>
<feature type="compositionally biased region" description="Basic and acidic residues" evidence="5">
    <location>
        <begin position="1118"/>
        <end position="1145"/>
    </location>
</feature>
<keyword evidence="3" id="KW-0519">Myristate</keyword>
<accession>A0A914HDX1</accession>
<dbReference type="GO" id="GO:0005794">
    <property type="term" value="C:Golgi apparatus"/>
    <property type="evidence" value="ECO:0007669"/>
    <property type="project" value="TreeGrafter"/>
</dbReference>